<dbReference type="Proteomes" id="UP000542125">
    <property type="component" value="Unassembled WGS sequence"/>
</dbReference>
<proteinExistence type="predicted"/>
<gene>
    <name evidence="2" type="ORF">FHW18_003361</name>
</gene>
<feature type="compositionally biased region" description="Low complexity" evidence="1">
    <location>
        <begin position="190"/>
        <end position="205"/>
    </location>
</feature>
<sequence length="205" mass="21554">MQIRVDPAQLPSAYRAQRTARGLGWFSLALGLAEIIMPRTMARLCGVHASPSLMRCYGVREIICGVGLLSNRNARPWLWARLGGDVLDMGTLLTQADAHGAASGRPQGALLNVATITALDLRTAIDYEPMGQGRTVDYSTRSGFPSNPDSMRGVARGLRNTPMGATGAAGAMTPQARPESLKTSTPVGRAGAAAPTPMALAPDIE</sequence>
<evidence type="ECO:0000313" key="2">
    <source>
        <dbReference type="EMBL" id="NYE84090.1"/>
    </source>
</evidence>
<protein>
    <recommendedName>
        <fullName evidence="4">Cyclase dehydrase</fullName>
    </recommendedName>
</protein>
<keyword evidence="3" id="KW-1185">Reference proteome</keyword>
<feature type="compositionally biased region" description="Low complexity" evidence="1">
    <location>
        <begin position="161"/>
        <end position="174"/>
    </location>
</feature>
<evidence type="ECO:0000313" key="3">
    <source>
        <dbReference type="Proteomes" id="UP000542125"/>
    </source>
</evidence>
<evidence type="ECO:0000256" key="1">
    <source>
        <dbReference type="SAM" id="MobiDB-lite"/>
    </source>
</evidence>
<accession>A0A7Y9LP70</accession>
<reference evidence="2 3" key="1">
    <citation type="submission" date="2020-07" db="EMBL/GenBank/DDBJ databases">
        <title>Genomic Encyclopedia of Type Strains, Phase IV (KMG-V): Genome sequencing to study the core and pangenomes of soil and plant-associated prokaryotes.</title>
        <authorList>
            <person name="Whitman W."/>
        </authorList>
    </citation>
    <scope>NUCLEOTIDE SEQUENCE [LARGE SCALE GENOMIC DNA]</scope>
    <source>
        <strain evidence="2 3">SAS40</strain>
    </source>
</reference>
<organism evidence="2 3">
    <name type="scientific">Pigmentiphaga litoralis</name>
    <dbReference type="NCBI Taxonomy" id="516702"/>
    <lineage>
        <taxon>Bacteria</taxon>
        <taxon>Pseudomonadati</taxon>
        <taxon>Pseudomonadota</taxon>
        <taxon>Betaproteobacteria</taxon>
        <taxon>Burkholderiales</taxon>
        <taxon>Alcaligenaceae</taxon>
        <taxon>Pigmentiphaga</taxon>
    </lineage>
</organism>
<name>A0A7Y9LP70_9BURK</name>
<evidence type="ECO:0008006" key="4">
    <source>
        <dbReference type="Google" id="ProtNLM"/>
    </source>
</evidence>
<dbReference type="RefSeq" id="WP_179587823.1">
    <property type="nucleotide sequence ID" value="NZ_JACBYR010000001.1"/>
</dbReference>
<dbReference type="EMBL" id="JACBYR010000001">
    <property type="protein sequence ID" value="NYE84090.1"/>
    <property type="molecule type" value="Genomic_DNA"/>
</dbReference>
<comment type="caution">
    <text evidence="2">The sequence shown here is derived from an EMBL/GenBank/DDBJ whole genome shotgun (WGS) entry which is preliminary data.</text>
</comment>
<dbReference type="AlphaFoldDB" id="A0A7Y9LP70"/>
<feature type="region of interest" description="Disordered" evidence="1">
    <location>
        <begin position="161"/>
        <end position="205"/>
    </location>
</feature>